<dbReference type="Proteomes" id="UP000322644">
    <property type="component" value="Chromosome"/>
</dbReference>
<dbReference type="RefSeq" id="WP_167498306.1">
    <property type="nucleotide sequence ID" value="NZ_CP036246.2"/>
</dbReference>
<dbReference type="EMBL" id="CP036246">
    <property type="protein sequence ID" value="QEP40892.1"/>
    <property type="molecule type" value="Genomic_DNA"/>
</dbReference>
<organism evidence="1 2">
    <name type="scientific">Arcobacter porcinus</name>
    <dbReference type="NCBI Taxonomy" id="1935204"/>
    <lineage>
        <taxon>Bacteria</taxon>
        <taxon>Pseudomonadati</taxon>
        <taxon>Campylobacterota</taxon>
        <taxon>Epsilonproteobacteria</taxon>
        <taxon>Campylobacterales</taxon>
        <taxon>Arcobacteraceae</taxon>
        <taxon>Arcobacter</taxon>
    </lineage>
</organism>
<reference evidence="1 2" key="2">
    <citation type="submission" date="2019-09" db="EMBL/GenBank/DDBJ databases">
        <title>Taxonomic note: a critical rebuttal of the proposed division of the genus Arcobacter into six genera, emended descriptions of Arcobacter anaerophilus and the genus Arcobacter, and an assessment of genus-level boundaries for Epsilonproteobacteria using in silico genomic comparator tools.</title>
        <authorList>
            <person name="On S.L.W."/>
            <person name="Miller W.G."/>
            <person name="Biggs P."/>
            <person name="Cornelius A."/>
            <person name="Vandamme P."/>
        </authorList>
    </citation>
    <scope>NUCLEOTIDE SEQUENCE [LARGE SCALE GENOMIC DNA]</scope>
    <source>
        <strain evidence="1 2">CCUG 56899</strain>
    </source>
</reference>
<accession>A0A5C2HIJ1</accession>
<proteinExistence type="predicted"/>
<gene>
    <name evidence="1" type="ORF">APORC_1298</name>
</gene>
<reference evidence="1 2" key="1">
    <citation type="submission" date="2019-09" db="EMBL/GenBank/DDBJ databases">
        <title>Complete genome sequencing of four Arcobacter species reveals a diverse suite of mobile elements.</title>
        <authorList>
            <person name="Miller W.G."/>
            <person name="Yee E."/>
            <person name="Bono J.L."/>
        </authorList>
    </citation>
    <scope>NUCLEOTIDE SEQUENCE [LARGE SCALE GENOMIC DNA]</scope>
    <source>
        <strain evidence="1 2">CCUG 56899</strain>
    </source>
</reference>
<dbReference type="KEGG" id="apoc:APORC_1298"/>
<evidence type="ECO:0000313" key="1">
    <source>
        <dbReference type="EMBL" id="QEP40892.1"/>
    </source>
</evidence>
<name>A0A5C2HIJ1_9BACT</name>
<protein>
    <submittedName>
        <fullName evidence="1">Uncharacterized protein</fullName>
    </submittedName>
</protein>
<evidence type="ECO:0000313" key="2">
    <source>
        <dbReference type="Proteomes" id="UP000322644"/>
    </source>
</evidence>
<sequence>MSNEIKNIKFHFDVDKNKYVLKIGDKIFEFSREESISLHNHLNRVLKATPILFN</sequence>
<dbReference type="AlphaFoldDB" id="A0A5C2HIJ1"/>